<dbReference type="EMBL" id="QXHD01000004">
    <property type="protein sequence ID" value="NEZ59209.1"/>
    <property type="molecule type" value="Genomic_DNA"/>
</dbReference>
<feature type="domain" description="GGDEF" evidence="3">
    <location>
        <begin position="196"/>
        <end position="333"/>
    </location>
</feature>
<feature type="modified residue" description="4-aspartylphosphate" evidence="1">
    <location>
        <position position="65"/>
    </location>
</feature>
<dbReference type="GO" id="GO:0005886">
    <property type="term" value="C:plasma membrane"/>
    <property type="evidence" value="ECO:0007669"/>
    <property type="project" value="TreeGrafter"/>
</dbReference>
<keyword evidence="1" id="KW-0597">Phosphoprotein</keyword>
<dbReference type="Gene3D" id="3.40.50.2300">
    <property type="match status" value="1"/>
</dbReference>
<dbReference type="CDD" id="cd01949">
    <property type="entry name" value="GGDEF"/>
    <property type="match status" value="1"/>
</dbReference>
<evidence type="ECO:0000313" key="5">
    <source>
        <dbReference type="Proteomes" id="UP000481033"/>
    </source>
</evidence>
<dbReference type="InterPro" id="IPR000160">
    <property type="entry name" value="GGDEF_dom"/>
</dbReference>
<dbReference type="InterPro" id="IPR011006">
    <property type="entry name" value="CheY-like_superfamily"/>
</dbReference>
<dbReference type="PROSITE" id="PS50887">
    <property type="entry name" value="GGDEF"/>
    <property type="match status" value="1"/>
</dbReference>
<organism evidence="4 5">
    <name type="scientific">Adonisia turfae CCMR0081</name>
    <dbReference type="NCBI Taxonomy" id="2292702"/>
    <lineage>
        <taxon>Bacteria</taxon>
        <taxon>Bacillati</taxon>
        <taxon>Cyanobacteriota</taxon>
        <taxon>Adonisia</taxon>
        <taxon>Adonisia turfae</taxon>
    </lineage>
</organism>
<evidence type="ECO:0000256" key="1">
    <source>
        <dbReference type="PROSITE-ProRule" id="PRU00169"/>
    </source>
</evidence>
<dbReference type="InterPro" id="IPR050469">
    <property type="entry name" value="Diguanylate_Cyclase"/>
</dbReference>
<comment type="caution">
    <text evidence="4">The sequence shown here is derived from an EMBL/GenBank/DDBJ whole genome shotgun (WGS) entry which is preliminary data.</text>
</comment>
<dbReference type="Pfam" id="PF00990">
    <property type="entry name" value="GGDEF"/>
    <property type="match status" value="1"/>
</dbReference>
<dbReference type="PROSITE" id="PS50110">
    <property type="entry name" value="RESPONSE_REGULATORY"/>
    <property type="match status" value="1"/>
</dbReference>
<dbReference type="SUPFAM" id="SSF52172">
    <property type="entry name" value="CheY-like"/>
    <property type="match status" value="1"/>
</dbReference>
<dbReference type="SMART" id="SM00448">
    <property type="entry name" value="REC"/>
    <property type="match status" value="1"/>
</dbReference>
<dbReference type="SUPFAM" id="SSF55073">
    <property type="entry name" value="Nucleotide cyclase"/>
    <property type="match status" value="1"/>
</dbReference>
<dbReference type="PANTHER" id="PTHR45138:SF24">
    <property type="entry name" value="DIGUANYLATE CYCLASE DGCC-RELATED"/>
    <property type="match status" value="1"/>
</dbReference>
<dbReference type="GO" id="GO:0043709">
    <property type="term" value="P:cell adhesion involved in single-species biofilm formation"/>
    <property type="evidence" value="ECO:0007669"/>
    <property type="project" value="TreeGrafter"/>
</dbReference>
<dbReference type="FunFam" id="3.30.70.270:FF:000001">
    <property type="entry name" value="Diguanylate cyclase domain protein"/>
    <property type="match status" value="1"/>
</dbReference>
<dbReference type="SMART" id="SM00267">
    <property type="entry name" value="GGDEF"/>
    <property type="match status" value="1"/>
</dbReference>
<dbReference type="Pfam" id="PF00072">
    <property type="entry name" value="Response_reg"/>
    <property type="match status" value="1"/>
</dbReference>
<dbReference type="Proteomes" id="UP000481033">
    <property type="component" value="Unassembled WGS sequence"/>
</dbReference>
<name>A0A6M0RSV7_9CYAN</name>
<dbReference type="AlphaFoldDB" id="A0A6M0RSV7"/>
<dbReference type="GO" id="GO:0000160">
    <property type="term" value="P:phosphorelay signal transduction system"/>
    <property type="evidence" value="ECO:0007669"/>
    <property type="project" value="InterPro"/>
</dbReference>
<evidence type="ECO:0000259" key="2">
    <source>
        <dbReference type="PROSITE" id="PS50110"/>
    </source>
</evidence>
<dbReference type="PANTHER" id="PTHR45138">
    <property type="entry name" value="REGULATORY COMPONENTS OF SENSORY TRANSDUCTION SYSTEM"/>
    <property type="match status" value="1"/>
</dbReference>
<evidence type="ECO:0000313" key="4">
    <source>
        <dbReference type="EMBL" id="NEZ59209.1"/>
    </source>
</evidence>
<sequence>MDTVFDIAPSSEHVPLILIVDDDVVSNFMLSEILHKDGYRTVVVEDGQAALSACQQELPDIILMDAIMPVMNGFDCCRSLHIVYGDNCPPTLMITGLNDTESVEQAYKVGAVDYVTKPFHWAVLRGRVRQAISAHLAHQKLKQSLAKERLLLQELKLANQQLHRLASLDGLTNIANRRVFNERLENEWKRLCREQAPLGLILIDVDCFKAYNDTYGHLNGDKCLRQVANIIHTCARRPADIAARYGGEEFALILPNTNLEGVMHVCKSVQQRLHELSIPHTSSVAESIVTVSIGAVSIVPTHANSPQILIDWADQALYTAKNNGRNCIVSASNPTAVVPFQKNRTYEERGR</sequence>
<reference evidence="4 5" key="1">
    <citation type="journal article" date="2020" name="Microb. Ecol.">
        <title>Ecogenomics of the Marine Benthic Filamentous Cyanobacterium Adonisia.</title>
        <authorList>
            <person name="Walter J.M."/>
            <person name="Coutinho F.H."/>
            <person name="Leomil L."/>
            <person name="Hargreaves P.I."/>
            <person name="Campeao M.E."/>
            <person name="Vieira V.V."/>
            <person name="Silva B.S."/>
            <person name="Fistarol G.O."/>
            <person name="Salomon P.S."/>
            <person name="Sawabe T."/>
            <person name="Mino S."/>
            <person name="Hosokawa M."/>
            <person name="Miyashita H."/>
            <person name="Maruyama F."/>
            <person name="van Verk M.C."/>
            <person name="Dutilh B.E."/>
            <person name="Thompson C.C."/>
            <person name="Thompson F.L."/>
        </authorList>
    </citation>
    <scope>NUCLEOTIDE SEQUENCE [LARGE SCALE GENOMIC DNA]</scope>
    <source>
        <strain evidence="4 5">CCMR0081</strain>
    </source>
</reference>
<accession>A0A6M0RSV7</accession>
<feature type="domain" description="Response regulatory" evidence="2">
    <location>
        <begin position="16"/>
        <end position="132"/>
    </location>
</feature>
<dbReference type="InterPro" id="IPR001789">
    <property type="entry name" value="Sig_transdc_resp-reg_receiver"/>
</dbReference>
<dbReference type="GO" id="GO:1902201">
    <property type="term" value="P:negative regulation of bacterial-type flagellum-dependent cell motility"/>
    <property type="evidence" value="ECO:0007669"/>
    <property type="project" value="TreeGrafter"/>
</dbReference>
<protein>
    <submittedName>
        <fullName evidence="4">Diguanylate cyclase</fullName>
    </submittedName>
</protein>
<dbReference type="GO" id="GO:0052621">
    <property type="term" value="F:diguanylate cyclase activity"/>
    <property type="evidence" value="ECO:0007669"/>
    <property type="project" value="TreeGrafter"/>
</dbReference>
<dbReference type="Gene3D" id="3.30.70.270">
    <property type="match status" value="1"/>
</dbReference>
<evidence type="ECO:0000259" key="3">
    <source>
        <dbReference type="PROSITE" id="PS50887"/>
    </source>
</evidence>
<proteinExistence type="predicted"/>
<dbReference type="NCBIfam" id="TIGR00254">
    <property type="entry name" value="GGDEF"/>
    <property type="match status" value="1"/>
</dbReference>
<keyword evidence="5" id="KW-1185">Reference proteome</keyword>
<dbReference type="InterPro" id="IPR029787">
    <property type="entry name" value="Nucleotide_cyclase"/>
</dbReference>
<dbReference type="InterPro" id="IPR043128">
    <property type="entry name" value="Rev_trsase/Diguanyl_cyclase"/>
</dbReference>
<gene>
    <name evidence="4" type="ORF">DXZ20_26910</name>
</gene>